<comment type="subcellular location">
    <subcellularLocation>
        <location evidence="1">Membrane</location>
        <topology evidence="1">Multi-pass membrane protein</topology>
    </subcellularLocation>
</comment>
<evidence type="ECO:0000256" key="3">
    <source>
        <dbReference type="ARBA" id="ARBA00022679"/>
    </source>
</evidence>
<evidence type="ECO:0000256" key="12">
    <source>
        <dbReference type="SAM" id="Phobius"/>
    </source>
</evidence>
<dbReference type="EC" id="2.4.1.336" evidence="9"/>
<evidence type="ECO:0000256" key="11">
    <source>
        <dbReference type="ARBA" id="ARBA00078564"/>
    </source>
</evidence>
<feature type="transmembrane region" description="Helical" evidence="12">
    <location>
        <begin position="711"/>
        <end position="737"/>
    </location>
</feature>
<dbReference type="PANTHER" id="PTHR43867">
    <property type="entry name" value="CELLULOSE SYNTHASE CATALYTIC SUBUNIT A [UDP-FORMING]"/>
    <property type="match status" value="1"/>
</dbReference>
<evidence type="ECO:0000256" key="10">
    <source>
        <dbReference type="ARBA" id="ARBA00068721"/>
    </source>
</evidence>
<dbReference type="SUPFAM" id="SSF51445">
    <property type="entry name" value="(Trans)glycosidases"/>
    <property type="match status" value="1"/>
</dbReference>
<keyword evidence="5" id="KW-0460">Magnesium</keyword>
<dbReference type="Proteomes" id="UP000631034">
    <property type="component" value="Unassembled WGS sequence"/>
</dbReference>
<keyword evidence="15" id="KW-1185">Reference proteome</keyword>
<feature type="transmembrane region" description="Helical" evidence="12">
    <location>
        <begin position="344"/>
        <end position="364"/>
    </location>
</feature>
<dbReference type="InterPro" id="IPR017853">
    <property type="entry name" value="GH"/>
</dbReference>
<evidence type="ECO:0000256" key="8">
    <source>
        <dbReference type="ARBA" id="ARBA00053004"/>
    </source>
</evidence>
<evidence type="ECO:0000256" key="1">
    <source>
        <dbReference type="ARBA" id="ARBA00004141"/>
    </source>
</evidence>
<comment type="caution">
    <text evidence="14">The sequence shown here is derived from an EMBL/GenBank/DDBJ whole genome shotgun (WGS) entry which is preliminary data.</text>
</comment>
<evidence type="ECO:0000256" key="5">
    <source>
        <dbReference type="ARBA" id="ARBA00022842"/>
    </source>
</evidence>
<dbReference type="InterPro" id="IPR001173">
    <property type="entry name" value="Glyco_trans_2-like"/>
</dbReference>
<organism evidence="14 15">
    <name type="scientific">Phaeovibrio sulfidiphilus</name>
    <dbReference type="NCBI Taxonomy" id="1220600"/>
    <lineage>
        <taxon>Bacteria</taxon>
        <taxon>Pseudomonadati</taxon>
        <taxon>Pseudomonadota</taxon>
        <taxon>Alphaproteobacteria</taxon>
        <taxon>Rhodospirillales</taxon>
        <taxon>Rhodospirillaceae</taxon>
        <taxon>Phaeovibrio</taxon>
    </lineage>
</organism>
<protein>
    <recommendedName>
        <fullName evidence="10">Beta-monoglucosyldiacylglycerol synthase</fullName>
        <ecNumber evidence="9">2.4.1.336</ecNumber>
    </recommendedName>
    <alternativeName>
        <fullName evidence="11">UDP-glucose:1,2-diacylglycerol 3-beta-D-glucosyltransferase</fullName>
    </alternativeName>
</protein>
<name>A0A8J6YKY6_9PROT</name>
<evidence type="ECO:0000256" key="9">
    <source>
        <dbReference type="ARBA" id="ARBA00066964"/>
    </source>
</evidence>
<evidence type="ECO:0000256" key="2">
    <source>
        <dbReference type="ARBA" id="ARBA00022676"/>
    </source>
</evidence>
<gene>
    <name evidence="14" type="ORF">IHV25_00900</name>
</gene>
<dbReference type="RefSeq" id="WP_192533086.1">
    <property type="nucleotide sequence ID" value="NZ_JACZHT010000001.1"/>
</dbReference>
<keyword evidence="4 12" id="KW-0812">Transmembrane</keyword>
<sequence>MKPAVAVRLKVVLAVVLVSALHVLIWLGAREVASPADVVDPISSLSYTPFRDNPDRDGQDKRFYDVVIRDLAVLSQVTKHIRTYSTSFPIEQIIPEQAEKNGLGVSLGIWLGADEARNQAEKERALELIRTHRSVIKTVYVGNETQVRGEVPIETLIAHIRDFKKASRNQVEVTTGETWDVWHKYPELVRAVDVISAHVLPYWEGIPAEEAVASAFKRYDDLRTAYPGKRVTIAEFGWPSQGYNNGAAQPGAVQQATVLRDFISRANRLGISYNIIEAKDQPWKTVEGSVGAYWGIFDVNLNPKFPLRGLVEKTYRPVAIAAVAIGFLLSLFAFRRGTSRFSQAFIFSVSANLFGVAAGFALIFPLETYLNVGATLAWAISLLLMMVLAAIVLAKISEVVEVSLGSRPRRLLNPLDEGGVGASELKGAWVAAAGLTGRRVRSDDEALGPVPKVSIQIPAYKEEPDMLIQTLDSVAALDYPDFEALVIINNTTDPYYWKPVAEHCEKLGPRFRFVYLPSVAGFKAGALNEAMAFVSPEASILALIDADYIVDPQWLANLVPTFSDPKIAIVQAPQDHRDGSESLFKSFLNDEYAGFFDIGMVQRNEDDAIIAHGTMLLIRRSAFDAAGGWATDTIVEDTELGFRLFKAGYSAQYTNRRYGWGVLPDTYLAYKTQRHRWAYGAIQIIRKHWRDVLPGAKGLNRAQKMDFITGWLVWLSDALGASVAVLSLLWVPVVIWVGTRLPLGAIMTPAIAAVLINVLHALLLYRLRVKISPVRAFRAAIAAMSLQFTVARAVFKALITDKLPFQRTQKGGARSEGRKRWENWPETLLGLGLIGSSVLLWFTNDTRITEIYIYAIAMGVISIPHLATVFMGLLERFSGPAPTAPEKTGS</sequence>
<dbReference type="Gene3D" id="3.20.20.80">
    <property type="entry name" value="Glycosidases"/>
    <property type="match status" value="1"/>
</dbReference>
<feature type="transmembrane region" description="Helical" evidence="12">
    <location>
        <begin position="376"/>
        <end position="394"/>
    </location>
</feature>
<dbReference type="InterPro" id="IPR029044">
    <property type="entry name" value="Nucleotide-diphossugar_trans"/>
</dbReference>
<keyword evidence="6 12" id="KW-1133">Transmembrane helix</keyword>
<keyword evidence="7 12" id="KW-0472">Membrane</keyword>
<evidence type="ECO:0000256" key="4">
    <source>
        <dbReference type="ARBA" id="ARBA00022692"/>
    </source>
</evidence>
<feature type="transmembrane region" description="Helical" evidence="12">
    <location>
        <begin position="743"/>
        <end position="765"/>
    </location>
</feature>
<dbReference type="Pfam" id="PF13632">
    <property type="entry name" value="Glyco_trans_2_3"/>
    <property type="match status" value="1"/>
</dbReference>
<accession>A0A8J6YKY6</accession>
<evidence type="ECO:0000256" key="6">
    <source>
        <dbReference type="ARBA" id="ARBA00022989"/>
    </source>
</evidence>
<dbReference type="GO" id="GO:0005886">
    <property type="term" value="C:plasma membrane"/>
    <property type="evidence" value="ECO:0007669"/>
    <property type="project" value="TreeGrafter"/>
</dbReference>
<feature type="transmembrane region" description="Helical" evidence="12">
    <location>
        <begin position="851"/>
        <end position="874"/>
    </location>
</feature>
<evidence type="ECO:0000259" key="13">
    <source>
        <dbReference type="Pfam" id="PF13632"/>
    </source>
</evidence>
<feature type="transmembrane region" description="Helical" evidence="12">
    <location>
        <begin position="314"/>
        <end position="332"/>
    </location>
</feature>
<dbReference type="AlphaFoldDB" id="A0A8J6YKY6"/>
<dbReference type="EMBL" id="JACZHT010000001">
    <property type="protein sequence ID" value="MBE1236215.1"/>
    <property type="molecule type" value="Genomic_DNA"/>
</dbReference>
<dbReference type="GO" id="GO:0016758">
    <property type="term" value="F:hexosyltransferase activity"/>
    <property type="evidence" value="ECO:0007669"/>
    <property type="project" value="TreeGrafter"/>
</dbReference>
<dbReference type="Gene3D" id="3.90.550.10">
    <property type="entry name" value="Spore Coat Polysaccharide Biosynthesis Protein SpsA, Chain A"/>
    <property type="match status" value="1"/>
</dbReference>
<keyword evidence="3" id="KW-0808">Transferase</keyword>
<proteinExistence type="predicted"/>
<reference evidence="14" key="1">
    <citation type="submission" date="2020-10" db="EMBL/GenBank/DDBJ databases">
        <title>Genome sequence of the unusual species of purple photosynthetic bacteria, Phaeovibrio sulfidiphilus DSM 23193, type strain.</title>
        <authorList>
            <person name="Kyndt J.A."/>
            <person name="Meyer T.E."/>
        </authorList>
    </citation>
    <scope>NUCLEOTIDE SEQUENCE</scope>
    <source>
        <strain evidence="14">DSM 23193</strain>
    </source>
</reference>
<dbReference type="FunFam" id="3.90.550.10:FF:000164">
    <property type="entry name" value="Beta-(1-3)-glucosyl transferase"/>
    <property type="match status" value="1"/>
</dbReference>
<evidence type="ECO:0000256" key="7">
    <source>
        <dbReference type="ARBA" id="ARBA00023136"/>
    </source>
</evidence>
<keyword evidence="2" id="KW-0328">Glycosyltransferase</keyword>
<dbReference type="InterPro" id="IPR050321">
    <property type="entry name" value="Glycosyltr_2/OpgH_subfam"/>
</dbReference>
<evidence type="ECO:0000313" key="15">
    <source>
        <dbReference type="Proteomes" id="UP000631034"/>
    </source>
</evidence>
<feature type="domain" description="Glycosyltransferase 2-like" evidence="13">
    <location>
        <begin position="541"/>
        <end position="744"/>
    </location>
</feature>
<evidence type="ECO:0000313" key="14">
    <source>
        <dbReference type="EMBL" id="MBE1236215.1"/>
    </source>
</evidence>
<dbReference type="PANTHER" id="PTHR43867:SF4">
    <property type="entry name" value="BETA-(1-3)-GLUCOSYL TRANSFERASE"/>
    <property type="match status" value="1"/>
</dbReference>
<dbReference type="SUPFAM" id="SSF53448">
    <property type="entry name" value="Nucleotide-diphospho-sugar transferases"/>
    <property type="match status" value="1"/>
</dbReference>
<comment type="catalytic activity">
    <reaction evidence="8">
        <text>a 1,2-diacyl-sn-glycerol + UDP-alpha-D-glucose = a 1,2-diacyl-3-O-(beta-D-glucopyranosyl)-sn-glycerol + UDP + H(+)</text>
        <dbReference type="Rhea" id="RHEA:17285"/>
        <dbReference type="ChEBI" id="CHEBI:15378"/>
        <dbReference type="ChEBI" id="CHEBI:17815"/>
        <dbReference type="ChEBI" id="CHEBI:58223"/>
        <dbReference type="ChEBI" id="CHEBI:58885"/>
        <dbReference type="ChEBI" id="CHEBI:75799"/>
        <dbReference type="EC" id="2.4.1.336"/>
    </reaction>
</comment>